<accession>A0A7R9QR13</accession>
<dbReference type="InterPro" id="IPR020904">
    <property type="entry name" value="Sc_DH/Rdtase_CS"/>
</dbReference>
<organism evidence="2">
    <name type="scientific">Oppiella nova</name>
    <dbReference type="NCBI Taxonomy" id="334625"/>
    <lineage>
        <taxon>Eukaryota</taxon>
        <taxon>Metazoa</taxon>
        <taxon>Ecdysozoa</taxon>
        <taxon>Arthropoda</taxon>
        <taxon>Chelicerata</taxon>
        <taxon>Arachnida</taxon>
        <taxon>Acari</taxon>
        <taxon>Acariformes</taxon>
        <taxon>Sarcoptiformes</taxon>
        <taxon>Oribatida</taxon>
        <taxon>Brachypylina</taxon>
        <taxon>Oppioidea</taxon>
        <taxon>Oppiidae</taxon>
        <taxon>Oppiella</taxon>
    </lineage>
</organism>
<evidence type="ECO:0000313" key="3">
    <source>
        <dbReference type="Proteomes" id="UP000728032"/>
    </source>
</evidence>
<dbReference type="PROSITE" id="PS00061">
    <property type="entry name" value="ADH_SHORT"/>
    <property type="match status" value="2"/>
</dbReference>
<protein>
    <submittedName>
        <fullName evidence="2">Uncharacterized protein</fullName>
    </submittedName>
</protein>
<dbReference type="OrthoDB" id="6494282at2759"/>
<proteinExistence type="predicted"/>
<keyword evidence="1" id="KW-0560">Oxidoreductase</keyword>
<gene>
    <name evidence="2" type="ORF">ONB1V03_LOCUS11900</name>
</gene>
<dbReference type="InterPro" id="IPR002347">
    <property type="entry name" value="SDR_fam"/>
</dbReference>
<evidence type="ECO:0000256" key="1">
    <source>
        <dbReference type="ARBA" id="ARBA00023002"/>
    </source>
</evidence>
<dbReference type="PRINTS" id="PR00081">
    <property type="entry name" value="GDHRDH"/>
</dbReference>
<sequence length="500" mass="57164">MEMDVTKEDQIDRCYDLVESDLQTSGCVLWAVVNNAGILTYGHIEWGPFDEFTKTFDVNVFGRIVITASMGGRLTADNLSAYCSSKAAIISFSIALRREMRKFRVKVSTIEPAFFKTGVYYSVIPSFERNWIQTPDSVRQIYGDLYFADQMKSVKRRRKLSMSSRNMDIVVNDMIDAVVSRSPNRVYSPVNLFVFKVVPPLIPLIPQWIIDRIFYEMDSTKPEVYATVLSEQSVGAQDLTTKCKFADNMCVLEMNVTKEDQINRCYDFVESDLQKNGCVLWAVVNNAGVVTCGHTEWGPFDEITKTFDVNVFGVIRVTRKFTPLIRLSQGRIVIVASLGGRIVADNLGVYCMSKFSIISYSDALRREMRKFKVKVSTIEPLLFKTAMYEMAKPSLDKNWMTTDDTIREAYGEHYFAHQLKVLDWEFKIGMGTKNLDIVVNDMIAAVVSVSPNRRYTPVNRFTFKIIPPFIPLLPQWIVDRVFYAMNTKPAFVKKSNQNKV</sequence>
<dbReference type="GO" id="GO:0008202">
    <property type="term" value="P:steroid metabolic process"/>
    <property type="evidence" value="ECO:0007669"/>
    <property type="project" value="TreeGrafter"/>
</dbReference>
<dbReference type="InterPro" id="IPR036291">
    <property type="entry name" value="NAD(P)-bd_dom_sf"/>
</dbReference>
<dbReference type="AlphaFoldDB" id="A0A7R9QR13"/>
<name>A0A7R9QR13_9ACAR</name>
<dbReference type="Pfam" id="PF00106">
    <property type="entry name" value="adh_short"/>
    <property type="match status" value="2"/>
</dbReference>
<dbReference type="Gene3D" id="3.40.50.720">
    <property type="entry name" value="NAD(P)-binding Rossmann-like Domain"/>
    <property type="match status" value="2"/>
</dbReference>
<dbReference type="SUPFAM" id="SSF51735">
    <property type="entry name" value="NAD(P)-binding Rossmann-fold domains"/>
    <property type="match status" value="2"/>
</dbReference>
<reference evidence="2" key="1">
    <citation type="submission" date="2020-11" db="EMBL/GenBank/DDBJ databases">
        <authorList>
            <person name="Tran Van P."/>
        </authorList>
    </citation>
    <scope>NUCLEOTIDE SEQUENCE</scope>
</reference>
<dbReference type="Proteomes" id="UP000728032">
    <property type="component" value="Unassembled WGS sequence"/>
</dbReference>
<evidence type="ECO:0000313" key="2">
    <source>
        <dbReference type="EMBL" id="CAD7655257.1"/>
    </source>
</evidence>
<dbReference type="PANTHER" id="PTHR43313:SF36">
    <property type="entry name" value="D-BETA-HYDROXYBUTYRATE DEHYDROGENASE, MITOCHONDRIAL"/>
    <property type="match status" value="1"/>
</dbReference>
<dbReference type="EMBL" id="CAJPVJ010009208">
    <property type="protein sequence ID" value="CAG2172444.1"/>
    <property type="molecule type" value="Genomic_DNA"/>
</dbReference>
<dbReference type="EMBL" id="OC924033">
    <property type="protein sequence ID" value="CAD7655257.1"/>
    <property type="molecule type" value="Genomic_DNA"/>
</dbReference>
<keyword evidence="3" id="KW-1185">Reference proteome</keyword>
<dbReference type="GO" id="GO:0016491">
    <property type="term" value="F:oxidoreductase activity"/>
    <property type="evidence" value="ECO:0007669"/>
    <property type="project" value="UniProtKB-KW"/>
</dbReference>
<dbReference type="PANTHER" id="PTHR43313">
    <property type="entry name" value="SHORT-CHAIN DEHYDROGENASE/REDUCTASE FAMILY 9C"/>
    <property type="match status" value="1"/>
</dbReference>